<keyword evidence="2" id="KW-0963">Cytoplasm</keyword>
<feature type="region of interest" description="Disordered" evidence="7">
    <location>
        <begin position="1"/>
        <end position="142"/>
    </location>
</feature>
<evidence type="ECO:0000256" key="4">
    <source>
        <dbReference type="ARBA" id="ARBA00022737"/>
    </source>
</evidence>
<dbReference type="Proteomes" id="UP001527925">
    <property type="component" value="Unassembled WGS sequence"/>
</dbReference>
<feature type="compositionally biased region" description="Polar residues" evidence="7">
    <location>
        <begin position="82"/>
        <end position="94"/>
    </location>
</feature>
<keyword evidence="4" id="KW-0677">Repeat</keyword>
<accession>A0ABR4NJM8</accession>
<protein>
    <recommendedName>
        <fullName evidence="10">EF-hand domain-containing protein</fullName>
    </recommendedName>
</protein>
<dbReference type="PANTHER" id="PTHR46212">
    <property type="entry name" value="PEFLIN"/>
    <property type="match status" value="1"/>
</dbReference>
<comment type="subcellular location">
    <subcellularLocation>
        <location evidence="1">Cytoplasm</location>
    </subcellularLocation>
</comment>
<keyword evidence="3" id="KW-0479">Metal-binding</keyword>
<keyword evidence="5" id="KW-0106">Calcium</keyword>
<keyword evidence="9" id="KW-1185">Reference proteome</keyword>
<dbReference type="InterPro" id="IPR011992">
    <property type="entry name" value="EF-hand-dom_pair"/>
</dbReference>
<organism evidence="8 9">
    <name type="scientific">Polyrhizophydium stewartii</name>
    <dbReference type="NCBI Taxonomy" id="2732419"/>
    <lineage>
        <taxon>Eukaryota</taxon>
        <taxon>Fungi</taxon>
        <taxon>Fungi incertae sedis</taxon>
        <taxon>Chytridiomycota</taxon>
        <taxon>Chytridiomycota incertae sedis</taxon>
        <taxon>Chytridiomycetes</taxon>
        <taxon>Rhizophydiales</taxon>
        <taxon>Rhizophydiales incertae sedis</taxon>
        <taxon>Polyrhizophydium</taxon>
    </lineage>
</organism>
<comment type="caution">
    <text evidence="8">The sequence shown here is derived from an EMBL/GenBank/DDBJ whole genome shotgun (WGS) entry which is preliminary data.</text>
</comment>
<feature type="coiled-coil region" evidence="6">
    <location>
        <begin position="341"/>
        <end position="396"/>
    </location>
</feature>
<dbReference type="InterPro" id="IPR051426">
    <property type="entry name" value="Peflin/Sorcin_CaBP"/>
</dbReference>
<evidence type="ECO:0000313" key="9">
    <source>
        <dbReference type="Proteomes" id="UP001527925"/>
    </source>
</evidence>
<evidence type="ECO:0000256" key="7">
    <source>
        <dbReference type="SAM" id="MobiDB-lite"/>
    </source>
</evidence>
<feature type="compositionally biased region" description="Polar residues" evidence="7">
    <location>
        <begin position="117"/>
        <end position="132"/>
    </location>
</feature>
<evidence type="ECO:0000256" key="5">
    <source>
        <dbReference type="ARBA" id="ARBA00022837"/>
    </source>
</evidence>
<feature type="compositionally biased region" description="Low complexity" evidence="7">
    <location>
        <begin position="1"/>
        <end position="15"/>
    </location>
</feature>
<dbReference type="Gene3D" id="1.10.238.10">
    <property type="entry name" value="EF-hand"/>
    <property type="match status" value="1"/>
</dbReference>
<feature type="compositionally biased region" description="Low complexity" evidence="7">
    <location>
        <begin position="60"/>
        <end position="76"/>
    </location>
</feature>
<sequence>MYGRPQQPLPTYGQPLPQPPPQQQQPPYGYAQPSPPPSQYGPPSAAGQPPPLPQRTSYMPPQQYQQPQYGGQFQQPTYAPQHYQQPSYSGYSQPRPQPGYGAPPSRIGAQSPALGSPTGSYSHDTLGSSSGQAELLKEREEKRRLDEALTARLADISRLEADLRRARQEQRDLEDQIVVLMKNEDELRELRTAVASKSKEIEQLRSRIAAGGSLAGPAASANAAADPDAARRIQELEQALAAEQAQTKALRLELDEAGNAGLAAAREKRELVDRMEALKLDAAKAAEMRSVGAADGGEAAQLRQELDAARAENSRNAAVVAELRSKISELEAAGGAHTVLADQFAAERRKLLEQIVRLEASVAKADAAAADADTAAAASEAKLKELDSLRETLKAQTAKFDAERDLLMERIAAAERDAARNNIALAEFRTKATALEDISRHKDAEMEEIRGGLQAAMQKKDSTIAMLTESLNQQAAAAKADFDNLTARLHQEIQAKDQALMRLSQVPPDPFSNWTRNTVAATGPPKPPPPVPRGVEPEIWAMFCRADPYQTKRLDAGQLEIALSAGPWPPLSIRTIVFLIRTYDRNGDFVDFEFFERIWPELHKWKSVFFKYHNGTGEFVFGYVPTAQMRAALKEIGITVPSKVLELVFRRLHLRGDLVSWDDFVGLAARFRAEIHDFDRVDTDKDKAITILYDQYMDMVNRCAF</sequence>
<dbReference type="EMBL" id="JADGIZ020000002">
    <property type="protein sequence ID" value="KAL2919680.1"/>
    <property type="molecule type" value="Genomic_DNA"/>
</dbReference>
<evidence type="ECO:0008006" key="10">
    <source>
        <dbReference type="Google" id="ProtNLM"/>
    </source>
</evidence>
<evidence type="ECO:0000256" key="1">
    <source>
        <dbReference type="ARBA" id="ARBA00004496"/>
    </source>
</evidence>
<evidence type="ECO:0000256" key="6">
    <source>
        <dbReference type="SAM" id="Coils"/>
    </source>
</evidence>
<feature type="coiled-coil region" evidence="6">
    <location>
        <begin position="149"/>
        <end position="207"/>
    </location>
</feature>
<name>A0ABR4NJM8_9FUNG</name>
<feature type="coiled-coil region" evidence="6">
    <location>
        <begin position="233"/>
        <end position="288"/>
    </location>
</feature>
<keyword evidence="6" id="KW-0175">Coiled coil</keyword>
<evidence type="ECO:0000313" key="8">
    <source>
        <dbReference type="EMBL" id="KAL2919680.1"/>
    </source>
</evidence>
<dbReference type="SUPFAM" id="SSF47473">
    <property type="entry name" value="EF-hand"/>
    <property type="match status" value="1"/>
</dbReference>
<gene>
    <name evidence="8" type="ORF">HK105_200594</name>
</gene>
<evidence type="ECO:0000256" key="2">
    <source>
        <dbReference type="ARBA" id="ARBA00022490"/>
    </source>
</evidence>
<evidence type="ECO:0000256" key="3">
    <source>
        <dbReference type="ARBA" id="ARBA00022723"/>
    </source>
</evidence>
<proteinExistence type="predicted"/>
<dbReference type="PANTHER" id="PTHR46212:SF3">
    <property type="entry name" value="GH27120P"/>
    <property type="match status" value="1"/>
</dbReference>
<reference evidence="8 9" key="1">
    <citation type="submission" date="2023-09" db="EMBL/GenBank/DDBJ databases">
        <title>Pangenome analysis of Batrachochytrium dendrobatidis and related Chytrids.</title>
        <authorList>
            <person name="Yacoub M.N."/>
            <person name="Stajich J.E."/>
            <person name="James T.Y."/>
        </authorList>
    </citation>
    <scope>NUCLEOTIDE SEQUENCE [LARGE SCALE GENOMIC DNA]</scope>
    <source>
        <strain evidence="8 9">JEL0888</strain>
    </source>
</reference>